<feature type="domain" description="Lipopolysaccharide assembly protein A" evidence="7">
    <location>
        <begin position="69"/>
        <end position="105"/>
    </location>
</feature>
<keyword evidence="4 6" id="KW-0472">Membrane</keyword>
<reference evidence="8 9" key="1">
    <citation type="submission" date="2018-11" db="EMBL/GenBank/DDBJ databases">
        <title>Sequencing the genomes of 1000 actinobacteria strains.</title>
        <authorList>
            <person name="Klenk H.-P."/>
        </authorList>
    </citation>
    <scope>NUCLEOTIDE SEQUENCE [LARGE SCALE GENOMIC DNA]</scope>
    <source>
        <strain evidence="8 9">DSM 44781</strain>
    </source>
</reference>
<evidence type="ECO:0000259" key="7">
    <source>
        <dbReference type="Pfam" id="PF06305"/>
    </source>
</evidence>
<evidence type="ECO:0000256" key="4">
    <source>
        <dbReference type="ARBA" id="ARBA00023136"/>
    </source>
</evidence>
<gene>
    <name evidence="8" type="ORF">EDD38_6651</name>
</gene>
<organism evidence="8 9">
    <name type="scientific">Kitasatospora cineracea</name>
    <dbReference type="NCBI Taxonomy" id="88074"/>
    <lineage>
        <taxon>Bacteria</taxon>
        <taxon>Bacillati</taxon>
        <taxon>Actinomycetota</taxon>
        <taxon>Actinomycetes</taxon>
        <taxon>Kitasatosporales</taxon>
        <taxon>Streptomycetaceae</taxon>
        <taxon>Kitasatospora</taxon>
    </lineage>
</organism>
<dbReference type="EMBL" id="RKQG01000002">
    <property type="protein sequence ID" value="RPE29494.1"/>
    <property type="molecule type" value="Genomic_DNA"/>
</dbReference>
<proteinExistence type="predicted"/>
<accession>A0A3N4RZI2</accession>
<keyword evidence="9" id="KW-1185">Reference proteome</keyword>
<evidence type="ECO:0000313" key="8">
    <source>
        <dbReference type="EMBL" id="RPE29494.1"/>
    </source>
</evidence>
<keyword evidence="2 6" id="KW-0812">Transmembrane</keyword>
<feature type="transmembrane region" description="Helical" evidence="6">
    <location>
        <begin position="85"/>
        <end position="105"/>
    </location>
</feature>
<dbReference type="Proteomes" id="UP000266906">
    <property type="component" value="Unassembled WGS sequence"/>
</dbReference>
<evidence type="ECO:0000256" key="5">
    <source>
        <dbReference type="SAM" id="MobiDB-lite"/>
    </source>
</evidence>
<feature type="compositionally biased region" description="Gly residues" evidence="5">
    <location>
        <begin position="1"/>
        <end position="13"/>
    </location>
</feature>
<evidence type="ECO:0000313" key="9">
    <source>
        <dbReference type="Proteomes" id="UP000266906"/>
    </source>
</evidence>
<dbReference type="Pfam" id="PF06305">
    <property type="entry name" value="LapA_dom"/>
    <property type="match status" value="1"/>
</dbReference>
<evidence type="ECO:0000256" key="1">
    <source>
        <dbReference type="ARBA" id="ARBA00022475"/>
    </source>
</evidence>
<keyword evidence="3 6" id="KW-1133">Transmembrane helix</keyword>
<dbReference type="InterPro" id="IPR010445">
    <property type="entry name" value="LapA_dom"/>
</dbReference>
<sequence length="111" mass="11849">MDGWERTGGGRAAVGGPKRGAPRIMGRMADKTRSADRPASVTVGGRDVRFRTIAFLVLGILAVWFIAVNTASVSIRLWIPTVTLPLWLVLLVTLLVGAALGGLLARRRTKG</sequence>
<dbReference type="GO" id="GO:0005886">
    <property type="term" value="C:plasma membrane"/>
    <property type="evidence" value="ECO:0007669"/>
    <property type="project" value="InterPro"/>
</dbReference>
<evidence type="ECO:0000256" key="3">
    <source>
        <dbReference type="ARBA" id="ARBA00022989"/>
    </source>
</evidence>
<evidence type="ECO:0000256" key="6">
    <source>
        <dbReference type="SAM" id="Phobius"/>
    </source>
</evidence>
<evidence type="ECO:0000256" key="2">
    <source>
        <dbReference type="ARBA" id="ARBA00022692"/>
    </source>
</evidence>
<name>A0A3N4RZI2_9ACTN</name>
<protein>
    <submittedName>
        <fullName evidence="8">Uncharacterized protein DUF1049</fullName>
    </submittedName>
</protein>
<keyword evidence="1" id="KW-1003">Cell membrane</keyword>
<dbReference type="AlphaFoldDB" id="A0A3N4RZI2"/>
<feature type="region of interest" description="Disordered" evidence="5">
    <location>
        <begin position="1"/>
        <end position="24"/>
    </location>
</feature>
<feature type="transmembrane region" description="Helical" evidence="6">
    <location>
        <begin position="53"/>
        <end position="79"/>
    </location>
</feature>
<comment type="caution">
    <text evidence="8">The sequence shown here is derived from an EMBL/GenBank/DDBJ whole genome shotgun (WGS) entry which is preliminary data.</text>
</comment>